<evidence type="ECO:0000313" key="2">
    <source>
        <dbReference type="EMBL" id="CAD5116371.1"/>
    </source>
</evidence>
<dbReference type="InterPro" id="IPR054323">
    <property type="entry name" value="SPMIP1_C"/>
</dbReference>
<dbReference type="EMBL" id="CAJFCJ010000006">
    <property type="protein sequence ID" value="CAD5116371.1"/>
    <property type="molecule type" value="Genomic_DNA"/>
</dbReference>
<evidence type="ECO:0000313" key="3">
    <source>
        <dbReference type="Proteomes" id="UP000549394"/>
    </source>
</evidence>
<dbReference type="PANTHER" id="PTHR35826">
    <property type="entry name" value="PROTEIN ATP6V1FNB-LIKE"/>
    <property type="match status" value="1"/>
</dbReference>
<comment type="caution">
    <text evidence="2">The sequence shown here is derived from an EMBL/GenBank/DDBJ whole genome shotgun (WGS) entry which is preliminary data.</text>
</comment>
<dbReference type="Pfam" id="PF22589">
    <property type="entry name" value="SPMIP1"/>
    <property type="match status" value="1"/>
</dbReference>
<evidence type="ECO:0000259" key="1">
    <source>
        <dbReference type="Pfam" id="PF22589"/>
    </source>
</evidence>
<reference evidence="2 3" key="1">
    <citation type="submission" date="2020-08" db="EMBL/GenBank/DDBJ databases">
        <authorList>
            <person name="Hejnol A."/>
        </authorList>
    </citation>
    <scope>NUCLEOTIDE SEQUENCE [LARGE SCALE GENOMIC DNA]</scope>
</reference>
<protein>
    <recommendedName>
        <fullName evidence="1">Sperm microtubule inner protein 1 C-terminal domain-containing protein</fullName>
    </recommendedName>
</protein>
<dbReference type="PANTHER" id="PTHR35826:SF2">
    <property type="entry name" value="PROTEIN ATP6V1FNB"/>
    <property type="match status" value="1"/>
</dbReference>
<name>A0A7I8VLP6_9ANNE</name>
<dbReference type="AlphaFoldDB" id="A0A7I8VLP6"/>
<dbReference type="OrthoDB" id="410807at2759"/>
<gene>
    <name evidence="2" type="ORF">DGYR_LOCUS5008</name>
</gene>
<keyword evidence="3" id="KW-1185">Reference proteome</keyword>
<accession>A0A7I8VLP6</accession>
<sequence>MRDKKPMTTALISSMTETYDKERAARLSAFEDRQKSGPVRSRQFEVYKKKLELAAPKPGPAMQRVKDAPEARFNKKKSRPPLISIDTAKPGSDFQQYETMNYVQPRVKGLLYDGISKESKGRWLYLRERTIPGPDVKYHYQVCSSWEYGWKMNENIPSPPKPIHGRTCLVRDTFYSRSGIPGLKVESAY</sequence>
<feature type="domain" description="Sperm microtubule inner protein 1 C-terminal" evidence="1">
    <location>
        <begin position="75"/>
        <end position="180"/>
    </location>
</feature>
<dbReference type="Proteomes" id="UP000549394">
    <property type="component" value="Unassembled WGS sequence"/>
</dbReference>
<proteinExistence type="predicted"/>
<organism evidence="2 3">
    <name type="scientific">Dimorphilus gyrociliatus</name>
    <dbReference type="NCBI Taxonomy" id="2664684"/>
    <lineage>
        <taxon>Eukaryota</taxon>
        <taxon>Metazoa</taxon>
        <taxon>Spiralia</taxon>
        <taxon>Lophotrochozoa</taxon>
        <taxon>Annelida</taxon>
        <taxon>Polychaeta</taxon>
        <taxon>Polychaeta incertae sedis</taxon>
        <taxon>Dinophilidae</taxon>
        <taxon>Dimorphilus</taxon>
    </lineage>
</organism>